<evidence type="ECO:0000256" key="5">
    <source>
        <dbReference type="ARBA" id="ARBA00022840"/>
    </source>
</evidence>
<dbReference type="InterPro" id="IPR007197">
    <property type="entry name" value="rSAM"/>
</dbReference>
<dbReference type="AlphaFoldDB" id="A0A8J4SQG9"/>
<dbReference type="InterPro" id="IPR017871">
    <property type="entry name" value="ABC_transporter-like_CS"/>
</dbReference>
<dbReference type="SUPFAM" id="SSF102114">
    <property type="entry name" value="Radical SAM enzymes"/>
    <property type="match status" value="1"/>
</dbReference>
<evidence type="ECO:0008006" key="12">
    <source>
        <dbReference type="Google" id="ProtNLM"/>
    </source>
</evidence>
<dbReference type="InterPro" id="IPR013785">
    <property type="entry name" value="Aldolase_TIM"/>
</dbReference>
<dbReference type="GO" id="GO:0016887">
    <property type="term" value="F:ATP hydrolysis activity"/>
    <property type="evidence" value="ECO:0007669"/>
    <property type="project" value="InterPro"/>
</dbReference>
<dbReference type="GO" id="GO:0046872">
    <property type="term" value="F:metal ion binding"/>
    <property type="evidence" value="ECO:0007669"/>
    <property type="project" value="UniProtKB-KW"/>
</dbReference>
<dbReference type="PANTHER" id="PTHR42711:SF4">
    <property type="entry name" value="ABC TRANSPORTER RELATED"/>
    <property type="match status" value="1"/>
</dbReference>
<dbReference type="SFLD" id="SFLDS00029">
    <property type="entry name" value="Radical_SAM"/>
    <property type="match status" value="1"/>
</dbReference>
<evidence type="ECO:0000313" key="10">
    <source>
        <dbReference type="EMBL" id="KAF4326014.1"/>
    </source>
</evidence>
<dbReference type="PROSITE" id="PS51918">
    <property type="entry name" value="RADICAL_SAM"/>
    <property type="match status" value="1"/>
</dbReference>
<dbReference type="PANTHER" id="PTHR42711">
    <property type="entry name" value="ABC TRANSPORTER ATP-BINDING PROTEIN"/>
    <property type="match status" value="1"/>
</dbReference>
<evidence type="ECO:0000256" key="3">
    <source>
        <dbReference type="ARBA" id="ARBA00022723"/>
    </source>
</evidence>
<dbReference type="Proteomes" id="UP000702964">
    <property type="component" value="Unassembled WGS sequence"/>
</dbReference>
<keyword evidence="4" id="KW-0547">Nucleotide-binding</keyword>
<evidence type="ECO:0000256" key="7">
    <source>
        <dbReference type="ARBA" id="ARBA00023014"/>
    </source>
</evidence>
<dbReference type="InterPro" id="IPR003959">
    <property type="entry name" value="ATPase_AAA_core"/>
</dbReference>
<dbReference type="Pfam" id="PF04055">
    <property type="entry name" value="Radical_SAM"/>
    <property type="match status" value="1"/>
</dbReference>
<evidence type="ECO:0000256" key="6">
    <source>
        <dbReference type="ARBA" id="ARBA00023004"/>
    </source>
</evidence>
<dbReference type="PROSITE" id="PS50893">
    <property type="entry name" value="ABC_TRANSPORTER_2"/>
    <property type="match status" value="1"/>
</dbReference>
<dbReference type="SFLD" id="SFLDG01067">
    <property type="entry name" value="SPASM/twitch_domain_containing"/>
    <property type="match status" value="1"/>
</dbReference>
<reference evidence="10" key="1">
    <citation type="journal article" date="2015" name="Genom Data">
        <title>Draft genome sequences of Phytophthora kernoviae and Phytophthora ramorum lineage EU2 from Scotland.</title>
        <authorList>
            <person name="Sambles C."/>
            <person name="Schlenzig A."/>
            <person name="O'Neill P."/>
            <person name="Grant M."/>
            <person name="Studholme D.J."/>
        </authorList>
    </citation>
    <scope>NUCLEOTIDE SEQUENCE</scope>
    <source>
        <strain evidence="10">00238/432</strain>
    </source>
</reference>
<dbReference type="PROSITE" id="PS00211">
    <property type="entry name" value="ABC_TRANSPORTER_1"/>
    <property type="match status" value="1"/>
</dbReference>
<evidence type="ECO:0000259" key="8">
    <source>
        <dbReference type="PROSITE" id="PS50893"/>
    </source>
</evidence>
<dbReference type="InterPro" id="IPR003439">
    <property type="entry name" value="ABC_transporter-like_ATP-bd"/>
</dbReference>
<sequence length="525" mass="61400">MKRTLVPLAETGRKRREDPTYAAPVPYEIGIKLNNGCNLRCKHCFEWNPDGFHHGFASEVKRDEIEIPVVEKLLAETRERKSRVFLWGGEPLFYSKFDELAELLAKEDRHTTICTNAILIEQKLDSILKMSKNLVMLVSLEGFEKENDAIRGKGTFKKVIHAIQLLLDLQKQGLYKGKVSVALTVNDQMVDQLYNLMEFFEEMGVDSVYFCFPWYIPSDTAEKMDTYFDAHFPHLASRFANDHKNSWHSFTFHISPDRFDTLIEEFKRVNSRVWNVRIRYQPALEPEERKNEFKRLFSIVMGQKNQLWWDLPASDSIYLNKCIYDVEDELYRRSLAELSEMLDVQDLLDVQVRRLSLGERMKMELIAALIHRPKLLYLDEPTIGLDFPSQKRVREFLKYYNEQFGATILLTSHYMKDVEDLCKRTIIINEGSLLYDGDLHKINDLFGEHKIMKLRFSEPVAEQRLAKFGKVISADEYSVVLELPKHRLKEVSRAVLDSFPIVDWTIEDVPIEESISMLYQKESVG</sequence>
<comment type="caution">
    <text evidence="10">The sequence shown here is derived from an EMBL/GenBank/DDBJ whole genome shotgun (WGS) entry which is preliminary data.</text>
</comment>
<evidence type="ECO:0000256" key="4">
    <source>
        <dbReference type="ARBA" id="ARBA00022741"/>
    </source>
</evidence>
<evidence type="ECO:0000259" key="9">
    <source>
        <dbReference type="PROSITE" id="PS51918"/>
    </source>
</evidence>
<gene>
    <name evidence="10" type="ORF">G195_000048</name>
</gene>
<evidence type="ECO:0000256" key="2">
    <source>
        <dbReference type="ARBA" id="ARBA00022691"/>
    </source>
</evidence>
<keyword evidence="2" id="KW-0949">S-adenosyl-L-methionine</keyword>
<evidence type="ECO:0000256" key="1">
    <source>
        <dbReference type="ARBA" id="ARBA00022448"/>
    </source>
</evidence>
<dbReference type="InterPro" id="IPR050763">
    <property type="entry name" value="ABC_transporter_ATP-binding"/>
</dbReference>
<feature type="domain" description="ABC transporter" evidence="8">
    <location>
        <begin position="230"/>
        <end position="455"/>
    </location>
</feature>
<dbReference type="InterPro" id="IPR058240">
    <property type="entry name" value="rSAM_sf"/>
</dbReference>
<keyword evidence="1" id="KW-0813">Transport</keyword>
<feature type="domain" description="Radical SAM core" evidence="9">
    <location>
        <begin position="23"/>
        <end position="272"/>
    </location>
</feature>
<dbReference type="Gene3D" id="3.40.50.300">
    <property type="entry name" value="P-loop containing nucleotide triphosphate hydrolases"/>
    <property type="match status" value="1"/>
</dbReference>
<evidence type="ECO:0000313" key="11">
    <source>
        <dbReference type="Proteomes" id="UP000702964"/>
    </source>
</evidence>
<dbReference type="SUPFAM" id="SSF52540">
    <property type="entry name" value="P-loop containing nucleoside triphosphate hydrolases"/>
    <property type="match status" value="1"/>
</dbReference>
<keyword evidence="6" id="KW-0408">Iron</keyword>
<proteinExistence type="predicted"/>
<reference evidence="10" key="2">
    <citation type="submission" date="2020-02" db="EMBL/GenBank/DDBJ databases">
        <authorList>
            <person name="Studholme D.J."/>
        </authorList>
    </citation>
    <scope>NUCLEOTIDE SEQUENCE</scope>
    <source>
        <strain evidence="10">00238/432</strain>
    </source>
</reference>
<dbReference type="Gene3D" id="3.20.20.70">
    <property type="entry name" value="Aldolase class I"/>
    <property type="match status" value="1"/>
</dbReference>
<keyword evidence="7" id="KW-0411">Iron-sulfur</keyword>
<keyword evidence="5" id="KW-0067">ATP-binding</keyword>
<dbReference type="GO" id="GO:0051536">
    <property type="term" value="F:iron-sulfur cluster binding"/>
    <property type="evidence" value="ECO:0007669"/>
    <property type="project" value="UniProtKB-KW"/>
</dbReference>
<dbReference type="Pfam" id="PF13304">
    <property type="entry name" value="AAA_21"/>
    <property type="match status" value="1"/>
</dbReference>
<dbReference type="InterPro" id="IPR027417">
    <property type="entry name" value="P-loop_NTPase"/>
</dbReference>
<keyword evidence="3" id="KW-0479">Metal-binding</keyword>
<dbReference type="EMBL" id="AOFI03000001">
    <property type="protein sequence ID" value="KAF4326014.1"/>
    <property type="molecule type" value="Genomic_DNA"/>
</dbReference>
<dbReference type="GO" id="GO:0005524">
    <property type="term" value="F:ATP binding"/>
    <property type="evidence" value="ECO:0007669"/>
    <property type="project" value="UniProtKB-KW"/>
</dbReference>
<protein>
    <recommendedName>
        <fullName evidence="12">Radical SAM core domain-containing protein</fullName>
    </recommendedName>
</protein>
<accession>A0A8J4SQG9</accession>
<organism evidence="10 11">
    <name type="scientific">Phytophthora kernoviae 00238/432</name>
    <dbReference type="NCBI Taxonomy" id="1284355"/>
    <lineage>
        <taxon>Eukaryota</taxon>
        <taxon>Sar</taxon>
        <taxon>Stramenopiles</taxon>
        <taxon>Oomycota</taxon>
        <taxon>Peronosporomycetes</taxon>
        <taxon>Peronosporales</taxon>
        <taxon>Peronosporaceae</taxon>
        <taxon>Phytophthora</taxon>
    </lineage>
</organism>
<dbReference type="CDD" id="cd01335">
    <property type="entry name" value="Radical_SAM"/>
    <property type="match status" value="1"/>
</dbReference>
<name>A0A8J4SQG9_9STRA</name>